<keyword evidence="11" id="KW-0443">Lipid metabolism</keyword>
<comment type="caution">
    <text evidence="15">The sequence shown here is derived from an EMBL/GenBank/DDBJ whole genome shotgun (WGS) entry which is preliminary data.</text>
</comment>
<comment type="subcellular location">
    <subcellularLocation>
        <location evidence="1 14">Endoplasmic reticulum membrane</location>
        <topology evidence="1 14">Multi-pass membrane protein</topology>
    </subcellularLocation>
</comment>
<evidence type="ECO:0000256" key="13">
    <source>
        <dbReference type="ARBA" id="ARBA00023315"/>
    </source>
</evidence>
<proteinExistence type="inferred from homology"/>
<dbReference type="EC" id="2.3.1.-" evidence="14"/>
<evidence type="ECO:0000256" key="14">
    <source>
        <dbReference type="RuleBase" id="RU367023"/>
    </source>
</evidence>
<dbReference type="OrthoDB" id="264532at2759"/>
<accession>A0A9W6ZV57</accession>
<evidence type="ECO:0000256" key="3">
    <source>
        <dbReference type="ARBA" id="ARBA00005189"/>
    </source>
</evidence>
<dbReference type="GO" id="GO:0019432">
    <property type="term" value="P:triglyceride biosynthetic process"/>
    <property type="evidence" value="ECO:0007669"/>
    <property type="project" value="TreeGrafter"/>
</dbReference>
<dbReference type="GO" id="GO:0005789">
    <property type="term" value="C:endoplasmic reticulum membrane"/>
    <property type="evidence" value="ECO:0007669"/>
    <property type="project" value="UniProtKB-SubCell"/>
</dbReference>
<dbReference type="Proteomes" id="UP001165122">
    <property type="component" value="Unassembled WGS sequence"/>
</dbReference>
<evidence type="ECO:0000313" key="16">
    <source>
        <dbReference type="Proteomes" id="UP001165122"/>
    </source>
</evidence>
<dbReference type="Pfam" id="PF03982">
    <property type="entry name" value="DAGAT"/>
    <property type="match status" value="1"/>
</dbReference>
<dbReference type="PANTHER" id="PTHR12317">
    <property type="entry name" value="DIACYLGLYCEROL O-ACYLTRANSFERASE"/>
    <property type="match status" value="1"/>
</dbReference>
<dbReference type="GO" id="GO:0004144">
    <property type="term" value="F:diacylglycerol O-acyltransferase activity"/>
    <property type="evidence" value="ECO:0007669"/>
    <property type="project" value="TreeGrafter"/>
</dbReference>
<gene>
    <name evidence="15" type="ORF">TrLO_g10909</name>
</gene>
<keyword evidence="5" id="KW-0444">Lipid biosynthesis</keyword>
<keyword evidence="6 14" id="KW-0808">Transferase</keyword>
<evidence type="ECO:0000256" key="7">
    <source>
        <dbReference type="ARBA" id="ARBA00022692"/>
    </source>
</evidence>
<evidence type="ECO:0000256" key="4">
    <source>
        <dbReference type="ARBA" id="ARBA00005420"/>
    </source>
</evidence>
<evidence type="ECO:0000256" key="6">
    <source>
        <dbReference type="ARBA" id="ARBA00022679"/>
    </source>
</evidence>
<protein>
    <recommendedName>
        <fullName evidence="14">Acyltransferase</fullName>
        <ecNumber evidence="14">2.3.1.-</ecNumber>
    </recommendedName>
</protein>
<keyword evidence="8" id="KW-0319">Glycerol metabolism</keyword>
<name>A0A9W6ZV57_9STRA</name>
<keyword evidence="9 14" id="KW-0256">Endoplasmic reticulum</keyword>
<keyword evidence="12 14" id="KW-0472">Membrane</keyword>
<evidence type="ECO:0000256" key="12">
    <source>
        <dbReference type="ARBA" id="ARBA00023136"/>
    </source>
</evidence>
<organism evidence="15 16">
    <name type="scientific">Triparma laevis f. longispina</name>
    <dbReference type="NCBI Taxonomy" id="1714387"/>
    <lineage>
        <taxon>Eukaryota</taxon>
        <taxon>Sar</taxon>
        <taxon>Stramenopiles</taxon>
        <taxon>Ochrophyta</taxon>
        <taxon>Bolidophyceae</taxon>
        <taxon>Parmales</taxon>
        <taxon>Triparmaceae</taxon>
        <taxon>Triparma</taxon>
    </lineage>
</organism>
<evidence type="ECO:0000256" key="9">
    <source>
        <dbReference type="ARBA" id="ARBA00022824"/>
    </source>
</evidence>
<keyword evidence="10 14" id="KW-1133">Transmembrane helix</keyword>
<dbReference type="InterPro" id="IPR007130">
    <property type="entry name" value="DAGAT"/>
</dbReference>
<evidence type="ECO:0000313" key="15">
    <source>
        <dbReference type="EMBL" id="GMH58601.1"/>
    </source>
</evidence>
<dbReference type="GO" id="GO:0006071">
    <property type="term" value="P:glycerol metabolic process"/>
    <property type="evidence" value="ECO:0007669"/>
    <property type="project" value="UniProtKB-KW"/>
</dbReference>
<comment type="similarity">
    <text evidence="4 14">Belongs to the diacylglycerol acyltransferase family.</text>
</comment>
<keyword evidence="7 14" id="KW-0812">Transmembrane</keyword>
<comment type="pathway">
    <text evidence="3">Lipid metabolism.</text>
</comment>
<evidence type="ECO:0000256" key="8">
    <source>
        <dbReference type="ARBA" id="ARBA00022798"/>
    </source>
</evidence>
<evidence type="ECO:0000256" key="2">
    <source>
        <dbReference type="ARBA" id="ARBA00004771"/>
    </source>
</evidence>
<dbReference type="PANTHER" id="PTHR12317:SF0">
    <property type="entry name" value="ACYLTRANSFERASE"/>
    <property type="match status" value="1"/>
</dbReference>
<feature type="transmembrane region" description="Helical" evidence="14">
    <location>
        <begin position="88"/>
        <end position="105"/>
    </location>
</feature>
<reference evidence="16" key="1">
    <citation type="journal article" date="2023" name="Commun. Biol.">
        <title>Genome analysis of Parmales, the sister group of diatoms, reveals the evolutionary specialization of diatoms from phago-mixotrophs to photoautotrophs.</title>
        <authorList>
            <person name="Ban H."/>
            <person name="Sato S."/>
            <person name="Yoshikawa S."/>
            <person name="Yamada K."/>
            <person name="Nakamura Y."/>
            <person name="Ichinomiya M."/>
            <person name="Sato N."/>
            <person name="Blanc-Mathieu R."/>
            <person name="Endo H."/>
            <person name="Kuwata A."/>
            <person name="Ogata H."/>
        </authorList>
    </citation>
    <scope>NUCLEOTIDE SEQUENCE [LARGE SCALE GENOMIC DNA]</scope>
    <source>
        <strain evidence="16">NIES 3700</strain>
    </source>
</reference>
<comment type="pathway">
    <text evidence="2">Glycerolipid metabolism; triacylglycerol biosynthesis.</text>
</comment>
<dbReference type="EMBL" id="BRXW01000480">
    <property type="protein sequence ID" value="GMH58601.1"/>
    <property type="molecule type" value="Genomic_DNA"/>
</dbReference>
<evidence type="ECO:0000256" key="10">
    <source>
        <dbReference type="ARBA" id="ARBA00022989"/>
    </source>
</evidence>
<evidence type="ECO:0000256" key="11">
    <source>
        <dbReference type="ARBA" id="ARBA00023098"/>
    </source>
</evidence>
<dbReference type="AlphaFoldDB" id="A0A9W6ZV57"/>
<sequence length="360" mass="39357">MVWKVLDTRDIPLKCRSLPASERMKIYKKLTKTYKKPSDIPQGSLGMVRPMGLIDQAMVALFYAFILGVPLTAVPCLTIAGFYLGKGWAMALFGFYVALAIVPMAKDKRKEWIEGRLLQLLYHYSSYKVVWASSIEPYKNIPAIGSGGPHGVFPLGAVMSIPAMNEFLGIDFVGGMASVVFSTPGMRSIGSIGGIDVGKKSVQKAILDEGKTVGIVSDGISGCFASANGTDEYLAIEDKKGISKMALRNGLNIAVVHWFGNSVCLEPKVDSFGFLKTLSRKLKMSVFFFTGRFFLPIPTRDPIVMCIGESIIVKKKIENPSKEEVEAVHKKVVEAHRKLFDEFKGAYGGVYGGKELVICS</sequence>
<evidence type="ECO:0000256" key="1">
    <source>
        <dbReference type="ARBA" id="ARBA00004477"/>
    </source>
</evidence>
<keyword evidence="16" id="KW-1185">Reference proteome</keyword>
<feature type="transmembrane region" description="Helical" evidence="14">
    <location>
        <begin position="57"/>
        <end position="82"/>
    </location>
</feature>
<keyword evidence="13" id="KW-0012">Acyltransferase</keyword>
<evidence type="ECO:0000256" key="5">
    <source>
        <dbReference type="ARBA" id="ARBA00022516"/>
    </source>
</evidence>